<comment type="similarity">
    <text evidence="1 7 8">Belongs to the universal ribosomal protein uL3 family.</text>
</comment>
<dbReference type="GO" id="GO:0006412">
    <property type="term" value="P:translation"/>
    <property type="evidence" value="ECO:0007669"/>
    <property type="project" value="UniProtKB-UniRule"/>
</dbReference>
<keyword evidence="3 7" id="KW-0694">RNA-binding</keyword>
<dbReference type="GO" id="GO:0019843">
    <property type="term" value="F:rRNA binding"/>
    <property type="evidence" value="ECO:0007669"/>
    <property type="project" value="UniProtKB-UniRule"/>
</dbReference>
<evidence type="ECO:0000256" key="1">
    <source>
        <dbReference type="ARBA" id="ARBA00006540"/>
    </source>
</evidence>
<dbReference type="Pfam" id="PF00297">
    <property type="entry name" value="Ribosomal_L3"/>
    <property type="match status" value="1"/>
</dbReference>
<dbReference type="PROSITE" id="PS00474">
    <property type="entry name" value="RIBOSOMAL_L3"/>
    <property type="match status" value="1"/>
</dbReference>
<proteinExistence type="inferred from homology"/>
<evidence type="ECO:0000256" key="7">
    <source>
        <dbReference type="HAMAP-Rule" id="MF_01325"/>
    </source>
</evidence>
<name>A0A3S7H4F8_OENOE</name>
<dbReference type="HAMAP" id="MF_01325_B">
    <property type="entry name" value="Ribosomal_uL3_B"/>
    <property type="match status" value="1"/>
</dbReference>
<dbReference type="PANTHER" id="PTHR11229">
    <property type="entry name" value="50S RIBOSOMAL PROTEIN L3"/>
    <property type="match status" value="1"/>
</dbReference>
<dbReference type="SUPFAM" id="SSF50447">
    <property type="entry name" value="Translation proteins"/>
    <property type="match status" value="1"/>
</dbReference>
<dbReference type="FunFam" id="3.30.160.810:FF:000001">
    <property type="entry name" value="50S ribosomal protein L3"/>
    <property type="match status" value="1"/>
</dbReference>
<sequence length="247" mass="26406">MTKGILGRKVGMTQVFTDKGELIPVTVIEALPNVVLQVKTPETDGYSALQLGVFDKRKIAANKPEQGHAKKASAAPKRYVREIRDAQGDYKQGDQVKVDVFAAGEYVDVQGITKGHGFQGSIKRLGQSRGPMAHGSRYHRRPGSMGAIINKVFKGKLLPGQMGGDLRTAQKLLVAGVDPANNLILIKGNVPGANKSFVTIKSTVKPFKASKIKLGGTVGQEVKVEAKDTASTEKKQAETKNDSASAE</sequence>
<evidence type="ECO:0000313" key="12">
    <source>
        <dbReference type="Proteomes" id="UP001281024"/>
    </source>
</evidence>
<dbReference type="InterPro" id="IPR000597">
    <property type="entry name" value="Ribosomal_uL3"/>
</dbReference>
<comment type="caution">
    <text evidence="11">The sequence shown here is derived from an EMBL/GenBank/DDBJ whole genome shotgun (WGS) entry which is preliminary data.</text>
</comment>
<evidence type="ECO:0000256" key="3">
    <source>
        <dbReference type="ARBA" id="ARBA00022884"/>
    </source>
</evidence>
<dbReference type="InterPro" id="IPR019926">
    <property type="entry name" value="Ribosomal_uL3_CS"/>
</dbReference>
<dbReference type="FunFam" id="2.40.30.10:FF:000004">
    <property type="entry name" value="50S ribosomal protein L3"/>
    <property type="match status" value="1"/>
</dbReference>
<evidence type="ECO:0000256" key="10">
    <source>
        <dbReference type="SAM" id="MobiDB-lite"/>
    </source>
</evidence>
<keyword evidence="2 7" id="KW-0699">rRNA-binding</keyword>
<dbReference type="EMBL" id="WERV01000005">
    <property type="protein sequence ID" value="MDV7715532.1"/>
    <property type="molecule type" value="Genomic_DNA"/>
</dbReference>
<comment type="function">
    <text evidence="7 9">One of the primary rRNA binding proteins, it binds directly near the 3'-end of the 23S rRNA, where it nucleates assembly of the 50S subunit.</text>
</comment>
<dbReference type="InterPro" id="IPR009000">
    <property type="entry name" value="Transl_B-barrel_sf"/>
</dbReference>
<evidence type="ECO:0000256" key="6">
    <source>
        <dbReference type="ARBA" id="ARBA00035243"/>
    </source>
</evidence>
<accession>A0A3S7H4F8</accession>
<dbReference type="Gene3D" id="3.30.160.810">
    <property type="match status" value="1"/>
</dbReference>
<dbReference type="GO" id="GO:0003735">
    <property type="term" value="F:structural constituent of ribosome"/>
    <property type="evidence" value="ECO:0007669"/>
    <property type="project" value="UniProtKB-UniRule"/>
</dbReference>
<feature type="compositionally biased region" description="Basic and acidic residues" evidence="10">
    <location>
        <begin position="223"/>
        <end position="241"/>
    </location>
</feature>
<dbReference type="RefSeq" id="WP_148124636.1">
    <property type="nucleotide sequence ID" value="NZ_CP014324.1"/>
</dbReference>
<evidence type="ECO:0000313" key="11">
    <source>
        <dbReference type="EMBL" id="MDV7715532.1"/>
    </source>
</evidence>
<dbReference type="NCBIfam" id="TIGR03625">
    <property type="entry name" value="L3_bact"/>
    <property type="match status" value="1"/>
</dbReference>
<keyword evidence="4 7" id="KW-0689">Ribosomal protein</keyword>
<dbReference type="Proteomes" id="UP001281024">
    <property type="component" value="Unassembled WGS sequence"/>
</dbReference>
<dbReference type="Gene3D" id="2.40.30.10">
    <property type="entry name" value="Translation factors"/>
    <property type="match status" value="1"/>
</dbReference>
<organism evidence="11 12">
    <name type="scientific">Oenococcus oeni</name>
    <name type="common">Leuconostoc oenos</name>
    <dbReference type="NCBI Taxonomy" id="1247"/>
    <lineage>
        <taxon>Bacteria</taxon>
        <taxon>Bacillati</taxon>
        <taxon>Bacillota</taxon>
        <taxon>Bacilli</taxon>
        <taxon>Lactobacillales</taxon>
        <taxon>Lactobacillaceae</taxon>
        <taxon>Oenococcus</taxon>
    </lineage>
</organism>
<evidence type="ECO:0000256" key="5">
    <source>
        <dbReference type="ARBA" id="ARBA00023274"/>
    </source>
</evidence>
<dbReference type="GO" id="GO:0022625">
    <property type="term" value="C:cytosolic large ribosomal subunit"/>
    <property type="evidence" value="ECO:0007669"/>
    <property type="project" value="TreeGrafter"/>
</dbReference>
<evidence type="ECO:0000256" key="8">
    <source>
        <dbReference type="RuleBase" id="RU003905"/>
    </source>
</evidence>
<evidence type="ECO:0000256" key="2">
    <source>
        <dbReference type="ARBA" id="ARBA00022730"/>
    </source>
</evidence>
<evidence type="ECO:0000256" key="9">
    <source>
        <dbReference type="RuleBase" id="RU003906"/>
    </source>
</evidence>
<dbReference type="InterPro" id="IPR019927">
    <property type="entry name" value="Ribosomal_uL3_bac/org-type"/>
</dbReference>
<reference evidence="11" key="1">
    <citation type="submission" date="2019-10" db="EMBL/GenBank/DDBJ databases">
        <title>Malate fermentation in French cider.</title>
        <authorList>
            <person name="Cousin F.J."/>
            <person name="Medina Fernandez S."/>
            <person name="Misery B."/>
            <person name="Laplace J.-M."/>
            <person name="Cretenet M."/>
        </authorList>
    </citation>
    <scope>NUCLEOTIDE SEQUENCE</scope>
    <source>
        <strain evidence="11">UCMA15129</strain>
    </source>
</reference>
<gene>
    <name evidence="7" type="primary">rplC</name>
    <name evidence="11" type="ORF">GA838_07225</name>
</gene>
<comment type="subunit">
    <text evidence="7 9">Part of the 50S ribosomal subunit. Forms a cluster with proteins L14 and L19.</text>
</comment>
<protein>
    <recommendedName>
        <fullName evidence="6 7">Large ribosomal subunit protein uL3</fullName>
    </recommendedName>
</protein>
<feature type="region of interest" description="Disordered" evidence="10">
    <location>
        <begin position="223"/>
        <end position="247"/>
    </location>
</feature>
<evidence type="ECO:0000256" key="4">
    <source>
        <dbReference type="ARBA" id="ARBA00022980"/>
    </source>
</evidence>
<keyword evidence="5 7" id="KW-0687">Ribonucleoprotein</keyword>
<dbReference type="PANTHER" id="PTHR11229:SF16">
    <property type="entry name" value="LARGE RIBOSOMAL SUBUNIT PROTEIN UL3C"/>
    <property type="match status" value="1"/>
</dbReference>
<dbReference type="AlphaFoldDB" id="A0A3S7H4F8"/>